<dbReference type="Pfam" id="PF07486">
    <property type="entry name" value="Hydrolase_2"/>
    <property type="match status" value="1"/>
</dbReference>
<organism evidence="2 3">
    <name type="scientific">Tahibacter aquaticus</name>
    <dbReference type="NCBI Taxonomy" id="520092"/>
    <lineage>
        <taxon>Bacteria</taxon>
        <taxon>Pseudomonadati</taxon>
        <taxon>Pseudomonadota</taxon>
        <taxon>Gammaproteobacteria</taxon>
        <taxon>Lysobacterales</taxon>
        <taxon>Rhodanobacteraceae</taxon>
        <taxon>Tahibacter</taxon>
    </lineage>
</organism>
<protein>
    <submittedName>
        <fullName evidence="2">Cell wall hydrolase</fullName>
    </submittedName>
</protein>
<dbReference type="InterPro" id="IPR011105">
    <property type="entry name" value="Cell_wall_hydrolase_SleB"/>
</dbReference>
<reference evidence="2 3" key="1">
    <citation type="submission" date="2019-03" db="EMBL/GenBank/DDBJ databases">
        <title>Genomic Encyclopedia of Type Strains, Phase IV (KMG-IV): sequencing the most valuable type-strain genomes for metagenomic binning, comparative biology and taxonomic classification.</title>
        <authorList>
            <person name="Goeker M."/>
        </authorList>
    </citation>
    <scope>NUCLEOTIDE SEQUENCE [LARGE SCALE GENOMIC DNA]</scope>
    <source>
        <strain evidence="2 3">DSM 21667</strain>
    </source>
</reference>
<evidence type="ECO:0000313" key="2">
    <source>
        <dbReference type="EMBL" id="TDR37354.1"/>
    </source>
</evidence>
<evidence type="ECO:0000259" key="1">
    <source>
        <dbReference type="Pfam" id="PF07486"/>
    </source>
</evidence>
<feature type="domain" description="Cell wall hydrolase SleB" evidence="1">
    <location>
        <begin position="33"/>
        <end position="142"/>
    </location>
</feature>
<gene>
    <name evidence="2" type="ORF">DFR29_12516</name>
</gene>
<sequence>MKLGLLLWMTSVMPQPIADQTCLAATVYLEARGESIRGQMAVAEVGLHRLEQGRWGSNLCEVLTARRQFALSITSKNYEIDNFDAWTKAWVVASGARNTWLLPESLRMRVVPGASHFVANYAEPQSWAIGRPVAVIGPHRFYALN</sequence>
<dbReference type="InterPro" id="IPR042047">
    <property type="entry name" value="SleB_dom1"/>
</dbReference>
<dbReference type="GO" id="GO:0016787">
    <property type="term" value="F:hydrolase activity"/>
    <property type="evidence" value="ECO:0007669"/>
    <property type="project" value="UniProtKB-KW"/>
</dbReference>
<dbReference type="OrthoDB" id="5952809at2"/>
<keyword evidence="3" id="KW-1185">Reference proteome</keyword>
<evidence type="ECO:0000313" key="3">
    <source>
        <dbReference type="Proteomes" id="UP000295293"/>
    </source>
</evidence>
<dbReference type="RefSeq" id="WP_133821735.1">
    <property type="nucleotide sequence ID" value="NZ_SNZH01000025.1"/>
</dbReference>
<dbReference type="EMBL" id="SNZH01000025">
    <property type="protein sequence ID" value="TDR37354.1"/>
    <property type="molecule type" value="Genomic_DNA"/>
</dbReference>
<dbReference type="Proteomes" id="UP000295293">
    <property type="component" value="Unassembled WGS sequence"/>
</dbReference>
<keyword evidence="2" id="KW-0378">Hydrolase</keyword>
<dbReference type="Gene3D" id="1.10.10.2520">
    <property type="entry name" value="Cell wall hydrolase SleB, domain 1"/>
    <property type="match status" value="1"/>
</dbReference>
<dbReference type="AlphaFoldDB" id="A0A4R6YJY1"/>
<name>A0A4R6YJY1_9GAMM</name>
<comment type="caution">
    <text evidence="2">The sequence shown here is derived from an EMBL/GenBank/DDBJ whole genome shotgun (WGS) entry which is preliminary data.</text>
</comment>
<accession>A0A4R6YJY1</accession>
<proteinExistence type="predicted"/>